<dbReference type="EMBL" id="ABIC01000055">
    <property type="protein sequence ID" value="EDP99030.1"/>
    <property type="molecule type" value="Genomic_DNA"/>
</dbReference>
<gene>
    <name evidence="1" type="ORF">KT99_19474</name>
</gene>
<organism evidence="1 2">
    <name type="scientific">Shewanella benthica KT99</name>
    <dbReference type="NCBI Taxonomy" id="314608"/>
    <lineage>
        <taxon>Bacteria</taxon>
        <taxon>Pseudomonadati</taxon>
        <taxon>Pseudomonadota</taxon>
        <taxon>Gammaproteobacteria</taxon>
        <taxon>Alteromonadales</taxon>
        <taxon>Shewanellaceae</taxon>
        <taxon>Shewanella</taxon>
    </lineage>
</organism>
<accession>A9DIW0</accession>
<proteinExistence type="predicted"/>
<protein>
    <submittedName>
        <fullName evidence="1">Uncharacterized protein</fullName>
    </submittedName>
</protein>
<evidence type="ECO:0000313" key="1">
    <source>
        <dbReference type="EMBL" id="EDP99030.1"/>
    </source>
</evidence>
<comment type="caution">
    <text evidence="1">The sequence shown here is derived from an EMBL/GenBank/DDBJ whole genome shotgun (WGS) entry which is preliminary data.</text>
</comment>
<sequence length="108" mass="11832">MKLPDPVEIQKIATVTILIFSGLADRAVWKKAGVGASLFTSKMVWSCQRSAAAIEGEVTKVVDSVTKAQRVVILFWIKSVLAWFITYKDRPRAAASLSQVLNKPEVGV</sequence>
<name>A9DIW0_9GAMM</name>
<dbReference type="Proteomes" id="UP000005839">
    <property type="component" value="Unassembled WGS sequence"/>
</dbReference>
<evidence type="ECO:0000313" key="2">
    <source>
        <dbReference type="Proteomes" id="UP000005839"/>
    </source>
</evidence>
<reference evidence="1 2" key="1">
    <citation type="submission" date="2007-10" db="EMBL/GenBank/DDBJ databases">
        <authorList>
            <person name="Yayanos A."/>
            <person name="Ferriera S."/>
            <person name="Johnson J."/>
            <person name="Kravitz S."/>
            <person name="Halpern A."/>
            <person name="Remington K."/>
            <person name="Beeson K."/>
            <person name="Tran B."/>
            <person name="Rogers Y.-H."/>
            <person name="Friedman R."/>
            <person name="Venter J.C."/>
        </authorList>
    </citation>
    <scope>NUCLEOTIDE SEQUENCE [LARGE SCALE GENOMIC DNA]</scope>
    <source>
        <strain evidence="1 2">KT99</strain>
    </source>
</reference>
<dbReference type="AlphaFoldDB" id="A9DIW0"/>
<keyword evidence="2" id="KW-1185">Reference proteome</keyword>